<dbReference type="GO" id="GO:0005886">
    <property type="term" value="C:plasma membrane"/>
    <property type="evidence" value="ECO:0007669"/>
    <property type="project" value="UniProtKB-SubCell"/>
</dbReference>
<evidence type="ECO:0000256" key="7">
    <source>
        <dbReference type="SAM" id="Phobius"/>
    </source>
</evidence>
<feature type="transmembrane region" description="Helical" evidence="7">
    <location>
        <begin position="137"/>
        <end position="156"/>
    </location>
</feature>
<evidence type="ECO:0000256" key="6">
    <source>
        <dbReference type="ARBA" id="ARBA00023136"/>
    </source>
</evidence>
<feature type="transmembrane region" description="Helical" evidence="7">
    <location>
        <begin position="38"/>
        <end position="59"/>
    </location>
</feature>
<dbReference type="PANTHER" id="PTHR30509:SF9">
    <property type="entry name" value="MULTIDRUG RESISTANCE PROTEIN MDTO"/>
    <property type="match status" value="1"/>
</dbReference>
<dbReference type="EMBL" id="PDDY01000001">
    <property type="protein sequence ID" value="PEH42397.1"/>
    <property type="molecule type" value="Genomic_DNA"/>
</dbReference>
<dbReference type="AlphaFoldDB" id="A0A2A7SFF8"/>
<comment type="caution">
    <text evidence="8">The sequence shown here is derived from an EMBL/GenBank/DDBJ whole genome shotgun (WGS) entry which is preliminary data.</text>
</comment>
<evidence type="ECO:0000256" key="1">
    <source>
        <dbReference type="ARBA" id="ARBA00004651"/>
    </source>
</evidence>
<accession>A0A2A7SFF8</accession>
<evidence type="ECO:0000256" key="3">
    <source>
        <dbReference type="ARBA" id="ARBA00022475"/>
    </source>
</evidence>
<evidence type="ECO:0000256" key="5">
    <source>
        <dbReference type="ARBA" id="ARBA00022989"/>
    </source>
</evidence>
<dbReference type="Proteomes" id="UP000220629">
    <property type="component" value="Unassembled WGS sequence"/>
</dbReference>
<protein>
    <submittedName>
        <fullName evidence="8">FUSC family protein</fullName>
    </submittedName>
</protein>
<sequence>MKSASASPRAAAEIRRAPARLAPLGRLARDWALSDGLVWLHLAKTVGAALLAMGIAMRFELSQPRIAMTTVFVLMQPMSGMVFAKAFYRTIGTVVGLAAALALGGLFAQQPGLYMAGITLWIGLCIACAVRNRHFRWYGYVLAGYTAALIGIPAVMTPDALFLSALTRAAEVTVGIVCSAAVSALVLPLSSSRALMRSLNARHARFVAFAAAALGGRLERGEFERRFADFVDDIVGFDAIRAYASFEDPRIRARSRRLARLNGEFVSTCTRLHALRQLHKRLVHRRAQAVLAALAPHLERLAAALGALQAEGAEGMGDAAPRPAGALLDLSRQLATLPAQARESRLAIAAGTPDDLLDFDTAIELLSRFADEFLGYAQTRASLAHDTHVLETDGDVPRYTLRTNGVFVAFTFVRSVVVLAVVGAFWLATAWPSGGLATIAAAIACALSSTSPRAPRFVAQMAAGAALATLAGYLVTCHLYPNIDGFALLCATLAPILAAGVYLTTRPALSGVGVGFIVFFCLLAGPDNLIVYQPELLLNNGIAVVAAMLTAALVFAVIFPTEMPWLIARIQHDLRGRVRLACEAPLDGLHARFQSGAHELASHLRQLLMKRSARHRQALRWLFVTLEIGHAVIDLRGELAPFATARAAGALRWLAPVRRALRLLPELFEAPDARRLLQTQRSVELAIRAILRARPAWDAADGERRRMRRLLVGLHFIRTALLDRDAPFVRARRRFREPRR</sequence>
<keyword evidence="3" id="KW-1003">Cell membrane</keyword>
<evidence type="ECO:0000313" key="9">
    <source>
        <dbReference type="Proteomes" id="UP000220629"/>
    </source>
</evidence>
<feature type="transmembrane region" description="Helical" evidence="7">
    <location>
        <begin position="537"/>
        <end position="559"/>
    </location>
</feature>
<dbReference type="RefSeq" id="WP_098152200.1">
    <property type="nucleotide sequence ID" value="NZ_CADEQH010000001.1"/>
</dbReference>
<dbReference type="PANTHER" id="PTHR30509">
    <property type="entry name" value="P-HYDROXYBENZOIC ACID EFFLUX PUMP SUBUNIT-RELATED"/>
    <property type="match status" value="1"/>
</dbReference>
<evidence type="ECO:0000313" key="8">
    <source>
        <dbReference type="EMBL" id="PEH42397.1"/>
    </source>
</evidence>
<keyword evidence="4 7" id="KW-0812">Transmembrane</keyword>
<evidence type="ECO:0000256" key="4">
    <source>
        <dbReference type="ARBA" id="ARBA00022692"/>
    </source>
</evidence>
<feature type="transmembrane region" description="Helical" evidence="7">
    <location>
        <begin position="406"/>
        <end position="427"/>
    </location>
</feature>
<keyword evidence="2" id="KW-0813">Transport</keyword>
<organism evidence="8 9">
    <name type="scientific">Burkholderia gladioli</name>
    <name type="common">Pseudomonas marginata</name>
    <name type="synonym">Phytomonas marginata</name>
    <dbReference type="NCBI Taxonomy" id="28095"/>
    <lineage>
        <taxon>Bacteria</taxon>
        <taxon>Pseudomonadati</taxon>
        <taxon>Pseudomonadota</taxon>
        <taxon>Betaproteobacteria</taxon>
        <taxon>Burkholderiales</taxon>
        <taxon>Burkholderiaceae</taxon>
        <taxon>Burkholderia</taxon>
    </lineage>
</organism>
<evidence type="ECO:0000256" key="2">
    <source>
        <dbReference type="ARBA" id="ARBA00022448"/>
    </source>
</evidence>
<keyword evidence="6 7" id="KW-0472">Membrane</keyword>
<feature type="transmembrane region" description="Helical" evidence="7">
    <location>
        <begin position="113"/>
        <end position="130"/>
    </location>
</feature>
<name>A0A2A7SFF8_BURGA</name>
<dbReference type="GO" id="GO:0022857">
    <property type="term" value="F:transmembrane transporter activity"/>
    <property type="evidence" value="ECO:0007669"/>
    <property type="project" value="InterPro"/>
</dbReference>
<feature type="transmembrane region" description="Helical" evidence="7">
    <location>
        <begin position="486"/>
        <end position="503"/>
    </location>
</feature>
<dbReference type="InterPro" id="IPR006726">
    <property type="entry name" value="PHBA_efflux_AaeB/fusaric-R"/>
</dbReference>
<feature type="transmembrane region" description="Helical" evidence="7">
    <location>
        <begin position="168"/>
        <end position="189"/>
    </location>
</feature>
<comment type="subcellular location">
    <subcellularLocation>
        <location evidence="1">Cell membrane</location>
        <topology evidence="1">Multi-pass membrane protein</topology>
    </subcellularLocation>
</comment>
<gene>
    <name evidence="8" type="ORF">CRM94_09700</name>
</gene>
<feature type="transmembrane region" description="Helical" evidence="7">
    <location>
        <begin position="86"/>
        <end position="107"/>
    </location>
</feature>
<dbReference type="Pfam" id="PF04632">
    <property type="entry name" value="FUSC"/>
    <property type="match status" value="1"/>
</dbReference>
<proteinExistence type="predicted"/>
<feature type="transmembrane region" description="Helical" evidence="7">
    <location>
        <begin position="457"/>
        <end position="474"/>
    </location>
</feature>
<reference evidence="9" key="1">
    <citation type="submission" date="2017-09" db="EMBL/GenBank/DDBJ databases">
        <title>FDA dAtabase for Regulatory Grade micrObial Sequences (FDA-ARGOS): Supporting development and validation of Infectious Disease Dx tests.</title>
        <authorList>
            <person name="Minogue T."/>
            <person name="Wolcott M."/>
            <person name="Wasieloski L."/>
            <person name="Aguilar W."/>
            <person name="Moore D."/>
            <person name="Tallon L."/>
            <person name="Sadzewicz L."/>
            <person name="Ott S."/>
            <person name="Zhao X."/>
            <person name="Nagaraj S."/>
            <person name="Vavikolanu K."/>
            <person name="Aluvathingal J."/>
            <person name="Nadendla S."/>
            <person name="Sichtig H."/>
        </authorList>
    </citation>
    <scope>NUCLEOTIDE SEQUENCE [LARGE SCALE GENOMIC DNA]</scope>
    <source>
        <strain evidence="9">FDAARGOS_390</strain>
    </source>
</reference>
<keyword evidence="5 7" id="KW-1133">Transmembrane helix</keyword>
<feature type="transmembrane region" description="Helical" evidence="7">
    <location>
        <begin position="508"/>
        <end position="525"/>
    </location>
</feature>